<comment type="activity regulation">
    <text evidence="11">Inhibited by UTP.</text>
</comment>
<dbReference type="CDD" id="cd04254">
    <property type="entry name" value="AAK_UMPK-PyrH-Ec"/>
    <property type="match status" value="1"/>
</dbReference>
<evidence type="ECO:0000313" key="14">
    <source>
        <dbReference type="Proteomes" id="UP000315938"/>
    </source>
</evidence>
<evidence type="ECO:0000256" key="11">
    <source>
        <dbReference type="HAMAP-Rule" id="MF_01220"/>
    </source>
</evidence>
<feature type="binding site" evidence="11">
    <location>
        <begin position="8"/>
        <end position="11"/>
    </location>
    <ligand>
        <name>ATP</name>
        <dbReference type="ChEBI" id="CHEBI:30616"/>
    </ligand>
</feature>
<feature type="binding site" evidence="11">
    <location>
        <position position="165"/>
    </location>
    <ligand>
        <name>ATP</name>
        <dbReference type="ChEBI" id="CHEBI:30616"/>
    </ligand>
</feature>
<evidence type="ECO:0000256" key="8">
    <source>
        <dbReference type="ARBA" id="ARBA00022840"/>
    </source>
</evidence>
<dbReference type="FunFam" id="3.40.1160.10:FF:000001">
    <property type="entry name" value="Uridylate kinase"/>
    <property type="match status" value="1"/>
</dbReference>
<dbReference type="EC" id="2.7.4.22" evidence="11"/>
<comment type="pathway">
    <text evidence="2 11">Pyrimidine metabolism; CTP biosynthesis via de novo pathway; UDP from UMP (UMPK route): step 1/1.</text>
</comment>
<feature type="binding site" evidence="11">
    <location>
        <position position="168"/>
    </location>
    <ligand>
        <name>ATP</name>
        <dbReference type="ChEBI" id="CHEBI:30616"/>
    </ligand>
</feature>
<evidence type="ECO:0000256" key="1">
    <source>
        <dbReference type="ARBA" id="ARBA00004496"/>
    </source>
</evidence>
<feature type="binding site" evidence="11">
    <location>
        <begin position="131"/>
        <end position="138"/>
    </location>
    <ligand>
        <name>UMP</name>
        <dbReference type="ChEBI" id="CHEBI:57865"/>
    </ligand>
</feature>
<reference evidence="13 14" key="1">
    <citation type="submission" date="2019-07" db="EMBL/GenBank/DDBJ databases">
        <title>Genome sequence of Acholeplasma laidlawii strain with increased resistance to erythromycin.</title>
        <authorList>
            <person name="Medvedeva E.S."/>
            <person name="Baranova N.B."/>
            <person name="Siniagina M.N."/>
            <person name="Mouzykantov A."/>
            <person name="Chernova O.A."/>
            <person name="Chernov V.M."/>
        </authorList>
    </citation>
    <scope>NUCLEOTIDE SEQUENCE [LARGE SCALE GENOMIC DNA]</scope>
    <source>
        <strain evidence="13 14">PG8REry</strain>
    </source>
</reference>
<gene>
    <name evidence="11" type="primary">pyrH</name>
    <name evidence="13" type="ORF">FNV44_05340</name>
</gene>
<protein>
    <recommendedName>
        <fullName evidence="11">Uridylate kinase</fullName>
        <shortName evidence="11">UK</shortName>
        <ecNumber evidence="11">2.7.4.22</ecNumber>
    </recommendedName>
    <alternativeName>
        <fullName evidence="11">Uridine monophosphate kinase</fullName>
        <shortName evidence="11">UMP kinase</shortName>
        <shortName evidence="11">UMPK</shortName>
    </alternativeName>
</protein>
<evidence type="ECO:0000256" key="9">
    <source>
        <dbReference type="ARBA" id="ARBA00022975"/>
    </source>
</evidence>
<evidence type="ECO:0000259" key="12">
    <source>
        <dbReference type="Pfam" id="PF00696"/>
    </source>
</evidence>
<dbReference type="HAMAP" id="MF_01220_B">
    <property type="entry name" value="PyrH_B"/>
    <property type="match status" value="1"/>
</dbReference>
<evidence type="ECO:0000313" key="13">
    <source>
        <dbReference type="EMBL" id="TRX99131.1"/>
    </source>
</evidence>
<proteinExistence type="inferred from homology"/>
<dbReference type="GO" id="GO:0033862">
    <property type="term" value="F:UMP kinase activity"/>
    <property type="evidence" value="ECO:0007669"/>
    <property type="project" value="UniProtKB-EC"/>
</dbReference>
<dbReference type="GO" id="GO:0006225">
    <property type="term" value="P:UDP biosynthetic process"/>
    <property type="evidence" value="ECO:0007669"/>
    <property type="project" value="TreeGrafter"/>
</dbReference>
<keyword evidence="5 11" id="KW-0808">Transferase</keyword>
<evidence type="ECO:0000256" key="6">
    <source>
        <dbReference type="ARBA" id="ARBA00022741"/>
    </source>
</evidence>
<accession>A0A553IG17</accession>
<dbReference type="GO" id="GO:0005524">
    <property type="term" value="F:ATP binding"/>
    <property type="evidence" value="ECO:0007669"/>
    <property type="project" value="UniProtKB-KW"/>
</dbReference>
<dbReference type="NCBIfam" id="TIGR02075">
    <property type="entry name" value="pyrH_bact"/>
    <property type="match status" value="1"/>
</dbReference>
<dbReference type="GO" id="GO:0044210">
    <property type="term" value="P:'de novo' CTP biosynthetic process"/>
    <property type="evidence" value="ECO:0007669"/>
    <property type="project" value="UniProtKB-UniRule"/>
</dbReference>
<keyword evidence="9 11" id="KW-0665">Pyrimidine biosynthesis</keyword>
<dbReference type="AlphaFoldDB" id="A0A553IG17"/>
<feature type="binding site" evidence="11">
    <location>
        <position position="55"/>
    </location>
    <ligand>
        <name>ATP</name>
        <dbReference type="ChEBI" id="CHEBI:30616"/>
    </ligand>
</feature>
<comment type="function">
    <text evidence="11">Catalyzes the reversible phosphorylation of UMP to UDP.</text>
</comment>
<feature type="binding site" evidence="11">
    <location>
        <position position="159"/>
    </location>
    <ligand>
        <name>ATP</name>
        <dbReference type="ChEBI" id="CHEBI:30616"/>
    </ligand>
</feature>
<dbReference type="InterPro" id="IPR015963">
    <property type="entry name" value="Uridylate_kinase_bac"/>
</dbReference>
<evidence type="ECO:0000256" key="10">
    <source>
        <dbReference type="ARBA" id="ARBA00047767"/>
    </source>
</evidence>
<dbReference type="InterPro" id="IPR011817">
    <property type="entry name" value="Uridylate_kinase"/>
</dbReference>
<dbReference type="PANTHER" id="PTHR42833:SF4">
    <property type="entry name" value="URIDYLATE KINASE PUMPKIN, CHLOROPLASTIC"/>
    <property type="match status" value="1"/>
</dbReference>
<comment type="catalytic activity">
    <reaction evidence="10 11">
        <text>UMP + ATP = UDP + ADP</text>
        <dbReference type="Rhea" id="RHEA:24400"/>
        <dbReference type="ChEBI" id="CHEBI:30616"/>
        <dbReference type="ChEBI" id="CHEBI:57865"/>
        <dbReference type="ChEBI" id="CHEBI:58223"/>
        <dbReference type="ChEBI" id="CHEBI:456216"/>
        <dbReference type="EC" id="2.7.4.22"/>
    </reaction>
</comment>
<dbReference type="PANTHER" id="PTHR42833">
    <property type="entry name" value="URIDYLATE KINASE"/>
    <property type="match status" value="1"/>
</dbReference>
<comment type="caution">
    <text evidence="13">The sequence shown here is derived from an EMBL/GenBank/DDBJ whole genome shotgun (WGS) entry which is preliminary data.</text>
</comment>
<name>A0A553IG17_ACHLA</name>
<comment type="caution">
    <text evidence="11">Lacks conserved residue(s) required for the propagation of feature annotation.</text>
</comment>
<dbReference type="Proteomes" id="UP000315938">
    <property type="component" value="Unassembled WGS sequence"/>
</dbReference>
<evidence type="ECO:0000256" key="3">
    <source>
        <dbReference type="ARBA" id="ARBA00007614"/>
    </source>
</evidence>
<organism evidence="13 14">
    <name type="scientific">Acholeplasma laidlawii</name>
    <dbReference type="NCBI Taxonomy" id="2148"/>
    <lineage>
        <taxon>Bacteria</taxon>
        <taxon>Bacillati</taxon>
        <taxon>Mycoplasmatota</taxon>
        <taxon>Mollicutes</taxon>
        <taxon>Acholeplasmatales</taxon>
        <taxon>Acholeplasmataceae</taxon>
        <taxon>Acholeplasma</taxon>
    </lineage>
</organism>
<evidence type="ECO:0000256" key="7">
    <source>
        <dbReference type="ARBA" id="ARBA00022777"/>
    </source>
</evidence>
<dbReference type="GO" id="GO:0005737">
    <property type="term" value="C:cytoplasm"/>
    <property type="evidence" value="ECO:0007669"/>
    <property type="project" value="UniProtKB-SubCell"/>
</dbReference>
<evidence type="ECO:0000256" key="5">
    <source>
        <dbReference type="ARBA" id="ARBA00022679"/>
    </source>
</evidence>
<dbReference type="InterPro" id="IPR036393">
    <property type="entry name" value="AceGlu_kinase-like_sf"/>
</dbReference>
<dbReference type="RefSeq" id="WP_143215707.1">
    <property type="nucleotide sequence ID" value="NZ_JACAOE010000002.1"/>
</dbReference>
<dbReference type="SUPFAM" id="SSF53633">
    <property type="entry name" value="Carbamate kinase-like"/>
    <property type="match status" value="1"/>
</dbReference>
<sequence length="239" mass="25827">MYRRIILKISGEALKGDGQYGIDPKTVKKIAQEIKTVRNAGIEVAVVVGAGNLWRGKTGEELGMDRAQADYMGILGTIMNSLALQDALEAIESPSRVMTALQIAAVAEPYIRRRALRHFEKGRVVILAGGTGSPYFSTDTTAALRAAELDSDVILMAKNGVDGVYDKDPNKFSDAVLLREVSHQQVLEKNLQIMDSTAASLCKDNHIEILVFDMNKPGNILKAAKGEDIGTVVRNGANS</sequence>
<dbReference type="InterPro" id="IPR001048">
    <property type="entry name" value="Asp/Glu/Uridylate_kinase"/>
</dbReference>
<keyword evidence="4 11" id="KW-0963">Cytoplasm</keyword>
<dbReference type="EMBL" id="VKID01000002">
    <property type="protein sequence ID" value="TRX99131.1"/>
    <property type="molecule type" value="Genomic_DNA"/>
</dbReference>
<comment type="subcellular location">
    <subcellularLocation>
        <location evidence="1 11">Cytoplasm</location>
    </subcellularLocation>
</comment>
<dbReference type="Pfam" id="PF00696">
    <property type="entry name" value="AA_kinase"/>
    <property type="match status" value="1"/>
</dbReference>
<feature type="domain" description="Aspartate/glutamate/uridylate kinase" evidence="12">
    <location>
        <begin position="4"/>
        <end position="213"/>
    </location>
</feature>
<comment type="subunit">
    <text evidence="11">Homohexamer.</text>
</comment>
<comment type="similarity">
    <text evidence="3 11">Belongs to the UMP kinase family.</text>
</comment>
<feature type="binding site" evidence="11">
    <location>
        <position position="70"/>
    </location>
    <ligand>
        <name>UMP</name>
        <dbReference type="ChEBI" id="CHEBI:57865"/>
    </ligand>
</feature>
<evidence type="ECO:0000256" key="4">
    <source>
        <dbReference type="ARBA" id="ARBA00022490"/>
    </source>
</evidence>
<keyword evidence="7 11" id="KW-0418">Kinase</keyword>
<dbReference type="Gene3D" id="3.40.1160.10">
    <property type="entry name" value="Acetylglutamate kinase-like"/>
    <property type="match status" value="1"/>
</dbReference>
<evidence type="ECO:0000256" key="2">
    <source>
        <dbReference type="ARBA" id="ARBA00004791"/>
    </source>
</evidence>
<dbReference type="UniPathway" id="UPA00159">
    <property type="reaction ID" value="UER00275"/>
</dbReference>
<feature type="binding site" evidence="11">
    <location>
        <position position="51"/>
    </location>
    <ligand>
        <name>ATP</name>
        <dbReference type="ChEBI" id="CHEBI:30616"/>
    </ligand>
</feature>
<keyword evidence="6 11" id="KW-0547">Nucleotide-binding</keyword>
<dbReference type="PIRSF" id="PIRSF005650">
    <property type="entry name" value="Uridylate_kin"/>
    <property type="match status" value="1"/>
</dbReference>
<keyword evidence="8 11" id="KW-0067">ATP-binding</keyword>